<dbReference type="eggNOG" id="ENOG502RT7C">
    <property type="taxonomic scope" value="Eukaryota"/>
</dbReference>
<evidence type="ECO:0000256" key="2">
    <source>
        <dbReference type="SAM" id="Coils"/>
    </source>
</evidence>
<name>E3N191_CAERE</name>
<dbReference type="PANTHER" id="PTHR23159:SF31">
    <property type="entry name" value="CENTROSOME-ASSOCIATED PROTEIN CEP250 ISOFORM X1"/>
    <property type="match status" value="1"/>
</dbReference>
<dbReference type="STRING" id="31234.E3N191"/>
<feature type="compositionally biased region" description="Basic and acidic residues" evidence="3">
    <location>
        <begin position="324"/>
        <end position="351"/>
    </location>
</feature>
<feature type="coiled-coil region" evidence="2">
    <location>
        <begin position="1498"/>
        <end position="1602"/>
    </location>
</feature>
<evidence type="ECO:0000313" key="5">
    <source>
        <dbReference type="EMBL" id="EFO83258.1"/>
    </source>
</evidence>
<feature type="region of interest" description="Disordered" evidence="3">
    <location>
        <begin position="917"/>
        <end position="949"/>
    </location>
</feature>
<keyword evidence="6" id="KW-1185">Reference proteome</keyword>
<dbReference type="OMA" id="RETMNER"/>
<evidence type="ECO:0000256" key="1">
    <source>
        <dbReference type="ARBA" id="ARBA00023054"/>
    </source>
</evidence>
<feature type="compositionally biased region" description="Basic and acidic residues" evidence="3">
    <location>
        <begin position="413"/>
        <end position="487"/>
    </location>
</feature>
<sequence length="1985" mass="232889">MKSAGSSEDVVRVTEDLSECRNRLDAGIEENRRNRQVIQDINDQLQRFRQRANAESLESFNTPSPDVALLANPGLTHLHNQTNISMPSLTIDIPLNSSALIHSSRTPNYAMSSLRNRHKSLGGNRYRSISPLGDYGRHRSSPRVLAHYNLDGAEFGGEENMDEIFTKLKEELFRNNTLEEVNEMLREENDAALAANEHLRVDATNLSKELQQLQQQQHTESMRFRSENTRYRNQMETQHRKLISLWKEFSAVKRQLHELRTTTANDLDRQLTEFTRCATLMRKAIRHAEQKHQDLKDQMKREKDDVLDETLRQLNAVTENYMKAEEKSNERQRDLKRKEDECRKLREHNDELQDTLESLSKMANEMAGGRRQSQSPSRNSGGVVETSIALYKDTPMDVARKMRKLLTNKNGEIDESREAARQAEKERDRAKKDLEKEEKRRKDDREAERKRSSVYSQREHDLKKLEDDLRKASEKIRNLEEQRESQEKLTTSVQNSLNEAHRQHKTFIEELMIRHREELKEREDTHDEILRARETEEKSRFEKDRAEREKFRKESDELRETQRNLKGDVAAMKTDLDDKTLRLDMVETERDELRKKLDSERAQADQRDLEISECRTKLDEMQEKEAELRRELAECQATITAMEGEGKLSEEQFLESKNEMSTLAEQLEGLNNELESKNEEIRNLQSSIQEKEVHIQNVRTSSHQLTATYEEANGEIEILKGELSRLHEQLNERTRQISEANEKFDDAVRKNDALAEDSASWQEKCEVLKNELEELRKRGVEKEREEAELRGLLDDLRVNFDKLTNELKQKGVTVDGLNEEIGSLKEQLSKSEKERKEELMRMEEMEKKNEEEIKEEYEAKLQLVEKDRQGVERFGKECESRLNELTKIHEMLMEEHDQLKLDHLHTEEEVERLKEKMKKELEKMNEQNEGDRQEWSSERSRIESSKNEAITELQEQIMKLEDSLKDKEDKEIVHKRDIEDGLEKSRDLEEKLRKLELQDEEKEEDRKKEVKTLHEEKMKLMEQKEEAMLQMTKHATAIDQQVRRISVLETDVEKLTSGIVERDSSISALEANTMELISKLEATEAELEKYKDDVAVMLKQNSELKNGKEGLSEKWNEERRKIQELADQLREANKVVHSIRMKNVNLEEKKNELEQNVTALTNKVKSLEIQLMDKVAKNEVSGDLLRKMEHDAQSMLKQAQNEQFRLTDLEKVRKALQEENQRLFNDLATVKAAFEVKRETSKSAISDILEKYRSAEEKASKGELDNQKLRSELKYRDPENFSLKLERQELKAKDADSRLKDSQKRYEEIQSKLANLQRSAVESLQNREWTHRHTDRAFPFSAIPSNSRQNRSIYVDIPRAASSIGLNENSEDVPFRRSPSVRFADSSQNMQRAVDSMDVSSSVGVTLRFLKERIEQLEADNAELLDALEKAKDELRQRNEKLADRQMVIERVERQLVHITEERNTIENRMTSQRQMYLTNEESARSKDHEVRSMKARISTLELHLREKDSKLAHLRKEIEVLHSQLHDAIEGKEKATGMVGVQDSRHRDLEEQLDRANREREAAVGKHRRTLAENENLFRKLEQLEKEREQLMREITDERRLNDKNRGMLEELRASERTWKSAVSTAKKTVEEQERAVQEQRRWEESHHEMSTRNTALTKECDRLRVEMREQLNRMNGINLRSVDFERKNEELSGKLVVMQNTVSALKKFEEEWKRLEAEMRAELKVLRKEKLVQTAEIEDLKRRSLRSDTEKKEIEGIRVRLEREISALKRHVDAVSLLEEEKGKTEKAVRETMNERRAIDKSLASMERENQQLYRNCAQLQAQIQNLERDAGNRSVSKLAKEHSLLEARIAALIEEKRQLQAMLDQKDANYSHKRKLLESQIQLLREQLEAERRKRAKGVVATGPTGGRRTVQHTSAFRHTIERHRSLSQSSERHHILQERYAEYVYSGDRTPQIPMILQTHNTPPISPLSHSDSFNSGTLIM</sequence>
<feature type="region of interest" description="Disordered" evidence="3">
    <location>
        <begin position="1965"/>
        <end position="1985"/>
    </location>
</feature>
<dbReference type="FunCoup" id="E3N191">
    <property type="interactions" value="44"/>
</dbReference>
<feature type="region of interest" description="Disordered" evidence="3">
    <location>
        <begin position="324"/>
        <end position="385"/>
    </location>
</feature>
<gene>
    <name evidence="5" type="primary">Cre-dyf-14</name>
    <name evidence="5" type="ORF">CRE_13565</name>
</gene>
<feature type="compositionally biased region" description="Basic and acidic residues" evidence="3">
    <location>
        <begin position="917"/>
        <end position="946"/>
    </location>
</feature>
<feature type="coiled-coil region" evidence="2">
    <location>
        <begin position="1066"/>
        <end position="1170"/>
    </location>
</feature>
<dbReference type="Proteomes" id="UP000008281">
    <property type="component" value="Unassembled WGS sequence"/>
</dbReference>
<dbReference type="Pfam" id="PF15035">
    <property type="entry name" value="Rootletin"/>
    <property type="match status" value="1"/>
</dbReference>
<feature type="region of interest" description="Disordered" evidence="3">
    <location>
        <begin position="413"/>
        <end position="500"/>
    </location>
</feature>
<keyword evidence="1 2" id="KW-0175">Coiled coil</keyword>
<dbReference type="EMBL" id="DS268508">
    <property type="protein sequence ID" value="EFO83258.1"/>
    <property type="molecule type" value="Genomic_DNA"/>
</dbReference>
<accession>E3N191</accession>
<dbReference type="OrthoDB" id="3549872at2759"/>
<feature type="coiled-coil region" evidence="2">
    <location>
        <begin position="168"/>
        <end position="216"/>
    </location>
</feature>
<dbReference type="InterPro" id="IPR055167">
    <property type="entry name" value="Rootletin-like_CC"/>
</dbReference>
<reference evidence="5" key="1">
    <citation type="submission" date="2007-07" db="EMBL/GenBank/DDBJ databases">
        <title>PCAP assembly of the Caenorhabditis remanei genome.</title>
        <authorList>
            <consortium name="The Caenorhabditis remanei Sequencing Consortium"/>
            <person name="Wilson R.K."/>
        </authorList>
    </citation>
    <scope>NUCLEOTIDE SEQUENCE [LARGE SCALE GENOMIC DNA]</scope>
    <source>
        <strain evidence="5">PB4641</strain>
    </source>
</reference>
<evidence type="ECO:0000256" key="3">
    <source>
        <dbReference type="SAM" id="MobiDB-lite"/>
    </source>
</evidence>
<feature type="coiled-coil region" evidence="2">
    <location>
        <begin position="1407"/>
        <end position="1469"/>
    </location>
</feature>
<dbReference type="Gene3D" id="1.10.287.1490">
    <property type="match status" value="3"/>
</dbReference>
<protein>
    <submittedName>
        <fullName evidence="5">CRE-DYF-14 protein</fullName>
    </submittedName>
</protein>
<proteinExistence type="predicted"/>
<evidence type="ECO:0000259" key="4">
    <source>
        <dbReference type="Pfam" id="PF15035"/>
    </source>
</evidence>
<organism evidence="6">
    <name type="scientific">Caenorhabditis remanei</name>
    <name type="common">Caenorhabditis vulgaris</name>
    <dbReference type="NCBI Taxonomy" id="31234"/>
    <lineage>
        <taxon>Eukaryota</taxon>
        <taxon>Metazoa</taxon>
        <taxon>Ecdysozoa</taxon>
        <taxon>Nematoda</taxon>
        <taxon>Chromadorea</taxon>
        <taxon>Rhabditida</taxon>
        <taxon>Rhabditina</taxon>
        <taxon>Rhabditomorpha</taxon>
        <taxon>Rhabditoidea</taxon>
        <taxon>Rhabditidae</taxon>
        <taxon>Peloderinae</taxon>
        <taxon>Caenorhabditis</taxon>
    </lineage>
</organism>
<feature type="compositionally biased region" description="Polar residues" evidence="3">
    <location>
        <begin position="371"/>
        <end position="380"/>
    </location>
</feature>
<dbReference type="HOGENOM" id="CLU_001966_0_0_1"/>
<feature type="coiled-coil region" evidence="2">
    <location>
        <begin position="1199"/>
        <end position="1326"/>
    </location>
</feature>
<feature type="domain" description="Rootletin-like coiled-coil" evidence="4">
    <location>
        <begin position="152"/>
        <end position="277"/>
    </location>
</feature>
<evidence type="ECO:0000313" key="6">
    <source>
        <dbReference type="Proteomes" id="UP000008281"/>
    </source>
</evidence>
<feature type="coiled-coil region" evidence="2">
    <location>
        <begin position="1700"/>
        <end position="1897"/>
    </location>
</feature>
<dbReference type="PANTHER" id="PTHR23159">
    <property type="entry name" value="CENTROSOMAL PROTEIN 2"/>
    <property type="match status" value="1"/>
</dbReference>
<feature type="region of interest" description="Disordered" evidence="3">
    <location>
        <begin position="519"/>
        <end position="563"/>
    </location>
</feature>
<dbReference type="InParanoid" id="E3N191"/>
<feature type="compositionally biased region" description="Polar residues" evidence="3">
    <location>
        <begin position="488"/>
        <end position="498"/>
    </location>
</feature>